<dbReference type="PANTHER" id="PTHR42756:SF1">
    <property type="entry name" value="TRANSCRIPTIONAL REPRESSOR OF EMRAB OPERON"/>
    <property type="match status" value="1"/>
</dbReference>
<dbReference type="InterPro" id="IPR036390">
    <property type="entry name" value="WH_DNA-bd_sf"/>
</dbReference>
<evidence type="ECO:0000256" key="7">
    <source>
        <dbReference type="ARBA" id="ARBA00047207"/>
    </source>
</evidence>
<comment type="similarity">
    <text evidence="5">Belongs to the SarZ family.</text>
</comment>
<dbReference type="EMBL" id="LSFY01000001">
    <property type="protein sequence ID" value="KXZ39221.1"/>
    <property type="molecule type" value="Genomic_DNA"/>
</dbReference>
<evidence type="ECO:0000313" key="9">
    <source>
        <dbReference type="EMBL" id="KXZ39221.1"/>
    </source>
</evidence>
<dbReference type="SUPFAM" id="SSF46785">
    <property type="entry name" value="Winged helix' DNA-binding domain"/>
    <property type="match status" value="1"/>
</dbReference>
<evidence type="ECO:0000313" key="11">
    <source>
        <dbReference type="Proteomes" id="UP000092605"/>
    </source>
</evidence>
<feature type="domain" description="HTH marR-type" evidence="8">
    <location>
        <begin position="1"/>
        <end position="134"/>
    </location>
</feature>
<dbReference type="AlphaFoldDB" id="A0A150FNM4"/>
<dbReference type="Gene3D" id="1.10.10.10">
    <property type="entry name" value="Winged helix-like DNA-binding domain superfamily/Winged helix DNA-binding domain"/>
    <property type="match status" value="1"/>
</dbReference>
<dbReference type="InterPro" id="IPR036388">
    <property type="entry name" value="WH-like_DNA-bd_sf"/>
</dbReference>
<evidence type="ECO:0000259" key="8">
    <source>
        <dbReference type="PROSITE" id="PS50995"/>
    </source>
</evidence>
<keyword evidence="12" id="KW-1185">Reference proteome</keyword>
<proteinExistence type="inferred from homology"/>
<evidence type="ECO:0000256" key="6">
    <source>
        <dbReference type="ARBA" id="ARBA00047188"/>
    </source>
</evidence>
<dbReference type="PATRIC" id="fig|1121328.3.peg.295"/>
<dbReference type="Pfam" id="PF22381">
    <property type="entry name" value="Staph_reg_Sar_Rot"/>
    <property type="match status" value="1"/>
</dbReference>
<gene>
    <name evidence="9" type="ORF">JWYL7_0296</name>
    <name evidence="10" type="ORF">SAMN05661008_01062</name>
</gene>
<dbReference type="Proteomes" id="UP000323392">
    <property type="component" value="Unassembled WGS sequence"/>
</dbReference>
<evidence type="ECO:0000256" key="1">
    <source>
        <dbReference type="ARBA" id="ARBA00004496"/>
    </source>
</evidence>
<dbReference type="RefSeq" id="WP_066068005.1">
    <property type="nucleotide sequence ID" value="NZ_FRBG01000006.1"/>
</dbReference>
<dbReference type="InterPro" id="IPR000835">
    <property type="entry name" value="HTH_MarR-typ"/>
</dbReference>
<dbReference type="PANTHER" id="PTHR42756">
    <property type="entry name" value="TRANSCRIPTIONAL REGULATOR, MARR"/>
    <property type="match status" value="1"/>
</dbReference>
<accession>A0A150FNM4</accession>
<comment type="subcellular location">
    <subcellularLocation>
        <location evidence="1">Cytoplasm</location>
    </subcellularLocation>
</comment>
<evidence type="ECO:0000313" key="12">
    <source>
        <dbReference type="Proteomes" id="UP000323392"/>
    </source>
</evidence>
<dbReference type="GO" id="GO:0003700">
    <property type="term" value="F:DNA-binding transcription factor activity"/>
    <property type="evidence" value="ECO:0007669"/>
    <property type="project" value="InterPro"/>
</dbReference>
<dbReference type="EMBL" id="FRBG01000006">
    <property type="protein sequence ID" value="SHK87311.1"/>
    <property type="molecule type" value="Genomic_DNA"/>
</dbReference>
<protein>
    <recommendedName>
        <fullName evidence="6">HTH-type transcriptional regulator SarZ</fullName>
    </recommendedName>
    <alternativeName>
        <fullName evidence="7">Staphylococcal accessory regulator Z</fullName>
    </alternativeName>
</protein>
<dbReference type="GO" id="GO:0003677">
    <property type="term" value="F:DNA binding"/>
    <property type="evidence" value="ECO:0007669"/>
    <property type="project" value="UniProtKB-KW"/>
</dbReference>
<evidence type="ECO:0000313" key="10">
    <source>
        <dbReference type="EMBL" id="SHK87311.1"/>
    </source>
</evidence>
<keyword evidence="4" id="KW-0804">Transcription</keyword>
<comment type="caution">
    <text evidence="9">The sequence shown here is derived from an EMBL/GenBank/DDBJ whole genome shotgun (WGS) entry which is preliminary data.</text>
</comment>
<evidence type="ECO:0000256" key="5">
    <source>
        <dbReference type="ARBA" id="ARBA00046337"/>
    </source>
</evidence>
<organism evidence="9 11">
    <name type="scientific">Alkalithermobacter thermoalcaliphilus JW-YL-7 = DSM 7308</name>
    <dbReference type="NCBI Taxonomy" id="1121328"/>
    <lineage>
        <taxon>Bacteria</taxon>
        <taxon>Bacillati</taxon>
        <taxon>Bacillota</taxon>
        <taxon>Clostridia</taxon>
        <taxon>Peptostreptococcales</taxon>
        <taxon>Tepidibacteraceae</taxon>
        <taxon>Alkalithermobacter</taxon>
    </lineage>
</organism>
<reference evidence="9 11" key="1">
    <citation type="submission" date="2016-02" db="EMBL/GenBank/DDBJ databases">
        <title>Draft genome sequence for Clostridium paradoxum JW-YL-7.</title>
        <authorList>
            <person name="Utturkar S.M."/>
            <person name="Lancaster A."/>
            <person name="Poole F.L."/>
            <person name="Adams M.W."/>
            <person name="Brown S.D."/>
        </authorList>
    </citation>
    <scope>NUCLEOTIDE SEQUENCE [LARGE SCALE GENOMIC DNA]</scope>
    <source>
        <strain evidence="9 11">JW-YL-7</strain>
    </source>
</reference>
<sequence>MDQNIITSADIIAMFCRLQMFSKKDLPIRSSEMGVLIYVYKQSENVTPLMISNYFQIAKPTVTAMINELVKNEYLVKYVSNSDKRSYIVSITDKGKELVMSAYQEYFKFILILEDRMGEKDFKTFINLMERANTILNEVTK</sequence>
<dbReference type="InterPro" id="IPR055166">
    <property type="entry name" value="Transc_reg_Sar_Rot_HTH"/>
</dbReference>
<evidence type="ECO:0000256" key="2">
    <source>
        <dbReference type="ARBA" id="ARBA00023015"/>
    </source>
</evidence>
<keyword evidence="2" id="KW-0805">Transcription regulation</keyword>
<keyword evidence="3 10" id="KW-0238">DNA-binding</keyword>
<evidence type="ECO:0000256" key="4">
    <source>
        <dbReference type="ARBA" id="ARBA00023163"/>
    </source>
</evidence>
<dbReference type="SMART" id="SM00347">
    <property type="entry name" value="HTH_MARR"/>
    <property type="match status" value="1"/>
</dbReference>
<dbReference type="GO" id="GO:0005737">
    <property type="term" value="C:cytoplasm"/>
    <property type="evidence" value="ECO:0007669"/>
    <property type="project" value="UniProtKB-SubCell"/>
</dbReference>
<name>A0A150FNM4_CLOPD</name>
<dbReference type="STRING" id="1121328.JWYL7_0296"/>
<reference evidence="10 12" key="2">
    <citation type="submission" date="2016-11" db="EMBL/GenBank/DDBJ databases">
        <authorList>
            <person name="Varghese N."/>
            <person name="Submissions S."/>
        </authorList>
    </citation>
    <scope>NUCLEOTIDE SEQUENCE [LARGE SCALE GENOMIC DNA]</scope>
    <source>
        <strain evidence="10 12">DSM 7308</strain>
    </source>
</reference>
<evidence type="ECO:0000256" key="3">
    <source>
        <dbReference type="ARBA" id="ARBA00023125"/>
    </source>
</evidence>
<dbReference type="PROSITE" id="PS50995">
    <property type="entry name" value="HTH_MARR_2"/>
    <property type="match status" value="1"/>
</dbReference>
<dbReference type="Proteomes" id="UP000092605">
    <property type="component" value="Unassembled WGS sequence"/>
</dbReference>